<organism evidence="1">
    <name type="scientific">bioreactor metagenome</name>
    <dbReference type="NCBI Taxonomy" id="1076179"/>
    <lineage>
        <taxon>unclassified sequences</taxon>
        <taxon>metagenomes</taxon>
        <taxon>ecological metagenomes</taxon>
    </lineage>
</organism>
<accession>A0A645FXJ9</accession>
<dbReference type="AlphaFoldDB" id="A0A645FXJ9"/>
<comment type="caution">
    <text evidence="1">The sequence shown here is derived from an EMBL/GenBank/DDBJ whole genome shotgun (WGS) entry which is preliminary data.</text>
</comment>
<evidence type="ECO:0008006" key="2">
    <source>
        <dbReference type="Google" id="ProtNLM"/>
    </source>
</evidence>
<reference evidence="1" key="1">
    <citation type="submission" date="2019-08" db="EMBL/GenBank/DDBJ databases">
        <authorList>
            <person name="Kucharzyk K."/>
            <person name="Murdoch R.W."/>
            <person name="Higgins S."/>
            <person name="Loffler F."/>
        </authorList>
    </citation>
    <scope>NUCLEOTIDE SEQUENCE</scope>
</reference>
<protein>
    <recommendedName>
        <fullName evidence="2">CGGC domain-containing protein</fullName>
    </recommendedName>
</protein>
<sequence length="82" mass="9277">MKIGIKYCGGCNSTYDRKSLYDRLKSEYPNHEIEAVKAGKAYDLLVVLCGCKAQCADISAYSSDAIVFVTEEYEYEDIKKFL</sequence>
<proteinExistence type="predicted"/>
<name>A0A645FXJ9_9ZZZZ</name>
<dbReference type="EMBL" id="VSSQ01063626">
    <property type="protein sequence ID" value="MPN16633.1"/>
    <property type="molecule type" value="Genomic_DNA"/>
</dbReference>
<evidence type="ECO:0000313" key="1">
    <source>
        <dbReference type="EMBL" id="MPN16633.1"/>
    </source>
</evidence>
<gene>
    <name evidence="1" type="ORF">SDC9_163978</name>
</gene>